<name>A0A2T0W8J7_9LACT</name>
<dbReference type="InterPro" id="IPR050155">
    <property type="entry name" value="HAD-like_hydrolase_sf"/>
</dbReference>
<dbReference type="Proteomes" id="UP000238205">
    <property type="component" value="Unassembled WGS sequence"/>
</dbReference>
<reference evidence="1 2" key="1">
    <citation type="submission" date="2018-03" db="EMBL/GenBank/DDBJ databases">
        <title>Genomic Encyclopedia of Archaeal and Bacterial Type Strains, Phase II (KMG-II): from individual species to whole genera.</title>
        <authorList>
            <person name="Goeker M."/>
        </authorList>
    </citation>
    <scope>NUCLEOTIDE SEQUENCE [LARGE SCALE GENOMIC DNA]</scope>
    <source>
        <strain evidence="1 2">DSM 13175</strain>
    </source>
</reference>
<dbReference type="InterPro" id="IPR006439">
    <property type="entry name" value="HAD-SF_hydro_IA"/>
</dbReference>
<dbReference type="SUPFAM" id="SSF56784">
    <property type="entry name" value="HAD-like"/>
    <property type="match status" value="1"/>
</dbReference>
<organism evidence="1 2">
    <name type="scientific">Alkalibacterium olivapovliticus</name>
    <dbReference type="NCBI Taxonomy" id="99907"/>
    <lineage>
        <taxon>Bacteria</taxon>
        <taxon>Bacillati</taxon>
        <taxon>Bacillota</taxon>
        <taxon>Bacilli</taxon>
        <taxon>Lactobacillales</taxon>
        <taxon>Carnobacteriaceae</taxon>
        <taxon>Alkalibacterium</taxon>
    </lineage>
</organism>
<dbReference type="GO" id="GO:0006281">
    <property type="term" value="P:DNA repair"/>
    <property type="evidence" value="ECO:0007669"/>
    <property type="project" value="TreeGrafter"/>
</dbReference>
<dbReference type="EMBL" id="PVTO01000007">
    <property type="protein sequence ID" value="PRY83013.1"/>
    <property type="molecule type" value="Genomic_DNA"/>
</dbReference>
<dbReference type="OrthoDB" id="9792518at2"/>
<evidence type="ECO:0000313" key="2">
    <source>
        <dbReference type="Proteomes" id="UP000238205"/>
    </source>
</evidence>
<evidence type="ECO:0000313" key="1">
    <source>
        <dbReference type="EMBL" id="PRY83013.1"/>
    </source>
</evidence>
<protein>
    <submittedName>
        <fullName evidence="1">Phosphoglycolate phosphatase</fullName>
    </submittedName>
</protein>
<keyword evidence="2" id="KW-1185">Reference proteome</keyword>
<proteinExistence type="predicted"/>
<dbReference type="Gene3D" id="1.10.150.240">
    <property type="entry name" value="Putative phosphatase, domain 2"/>
    <property type="match status" value="1"/>
</dbReference>
<dbReference type="GO" id="GO:0008967">
    <property type="term" value="F:phosphoglycolate phosphatase activity"/>
    <property type="evidence" value="ECO:0007669"/>
    <property type="project" value="TreeGrafter"/>
</dbReference>
<dbReference type="InterPro" id="IPR023198">
    <property type="entry name" value="PGP-like_dom2"/>
</dbReference>
<dbReference type="RefSeq" id="WP_106192364.1">
    <property type="nucleotide sequence ID" value="NZ_PVTO01000007.1"/>
</dbReference>
<comment type="caution">
    <text evidence="1">The sequence shown here is derived from an EMBL/GenBank/DDBJ whole genome shotgun (WGS) entry which is preliminary data.</text>
</comment>
<dbReference type="InterPro" id="IPR036412">
    <property type="entry name" value="HAD-like_sf"/>
</dbReference>
<dbReference type="AlphaFoldDB" id="A0A2T0W8J7"/>
<dbReference type="InterPro" id="IPR023214">
    <property type="entry name" value="HAD_sf"/>
</dbReference>
<dbReference type="NCBIfam" id="TIGR01549">
    <property type="entry name" value="HAD-SF-IA-v1"/>
    <property type="match status" value="1"/>
</dbReference>
<dbReference type="PANTHER" id="PTHR43434">
    <property type="entry name" value="PHOSPHOGLYCOLATE PHOSPHATASE"/>
    <property type="match status" value="1"/>
</dbReference>
<dbReference type="SFLD" id="SFLDS00003">
    <property type="entry name" value="Haloacid_Dehalogenase"/>
    <property type="match status" value="1"/>
</dbReference>
<dbReference type="Gene3D" id="3.40.50.1000">
    <property type="entry name" value="HAD superfamily/HAD-like"/>
    <property type="match status" value="1"/>
</dbReference>
<dbReference type="PANTHER" id="PTHR43434:SF1">
    <property type="entry name" value="PHOSPHOGLYCOLATE PHOSPHATASE"/>
    <property type="match status" value="1"/>
</dbReference>
<accession>A0A2T0W8J7</accession>
<dbReference type="GO" id="GO:0005829">
    <property type="term" value="C:cytosol"/>
    <property type="evidence" value="ECO:0007669"/>
    <property type="project" value="TreeGrafter"/>
</dbReference>
<dbReference type="Pfam" id="PF00702">
    <property type="entry name" value="Hydrolase"/>
    <property type="match status" value="1"/>
</dbReference>
<gene>
    <name evidence="1" type="ORF">CLV38_10789</name>
</gene>
<dbReference type="SFLD" id="SFLDG01129">
    <property type="entry name" value="C1.5:_HAD__Beta-PGM__Phosphata"/>
    <property type="match status" value="1"/>
</dbReference>
<sequence>MEKLTSVKTIVFDYDGTLHDSREIYIPAFKRAYDYLVEQKKAAPRDWKDEEITQWLGYSKQDMWQLFMPDLEDTVQQKASHLIGETMQTKLLNNEAKVYPRALETLKYLKDKGYTMLFLSNCSIDYMEQHNELFGLDQYFSKLLCTEQFNFKKSKKEIMKIVKQDYEEDFVVIGDRFQDIEVGELDGFYSIGCQYGFGKIGELKASDLVINDISELKHFL</sequence>